<dbReference type="AlphaFoldDB" id="A0A1N7MYA5"/>
<protein>
    <recommendedName>
        <fullName evidence="3">Fucose-specific lectin</fullName>
    </recommendedName>
</protein>
<dbReference type="EMBL" id="FTOH01000006">
    <property type="protein sequence ID" value="SIS91097.1"/>
    <property type="molecule type" value="Genomic_DNA"/>
</dbReference>
<keyword evidence="2" id="KW-1185">Reference proteome</keyword>
<dbReference type="Proteomes" id="UP000185639">
    <property type="component" value="Unassembled WGS sequence"/>
</dbReference>
<dbReference type="OrthoDB" id="9020366at2"/>
<gene>
    <name evidence="1" type="ORF">SAMN05421686_10659</name>
</gene>
<reference evidence="2" key="1">
    <citation type="submission" date="2017-01" db="EMBL/GenBank/DDBJ databases">
        <authorList>
            <person name="Varghese N."/>
            <person name="Submissions S."/>
        </authorList>
    </citation>
    <scope>NUCLEOTIDE SEQUENCE [LARGE SCALE GENOMIC DNA]</scope>
    <source>
        <strain evidence="2">DSM 24913</strain>
    </source>
</reference>
<accession>A0A1N7MYA5</accession>
<name>A0A1N7MYA5_9GAMM</name>
<sequence length="311" mass="34104">MTASTTPSEFPVCLAIQPPTTGSEDSQWGITTATLPSGIAQAIPTDTSATARLTINGVSCSLFYSPSQGSISFIEESDSHPLSKLLSNSAVDQALTTMDVFYLGGQAYLATYDTASSYLNLYRISADYSLSSVRNQYVGEGFTMMHVLPYRDTTCVVLYNGSTGACVKYQISVPPYDGLSLQEVWSDIWAKTWGHFTFFVFGGENFFLKINQQHEKVNIDHFMDDPDEGSHPVLSENASQSMLNATSLAGFQGQQGQSYFFVYENNGNLSLNSIYPNCLGWWPLTQTQTLADAGCLHPISSKNSNWLLLLK</sequence>
<evidence type="ECO:0000313" key="2">
    <source>
        <dbReference type="Proteomes" id="UP000185639"/>
    </source>
</evidence>
<dbReference type="RefSeq" id="WP_076515875.1">
    <property type="nucleotide sequence ID" value="NZ_FTOH01000006.1"/>
</dbReference>
<dbReference type="STRING" id="484498.SAMN05421686_10659"/>
<organism evidence="1 2">
    <name type="scientific">Thalassolituus maritimus</name>
    <dbReference type="NCBI Taxonomy" id="484498"/>
    <lineage>
        <taxon>Bacteria</taxon>
        <taxon>Pseudomonadati</taxon>
        <taxon>Pseudomonadota</taxon>
        <taxon>Gammaproteobacteria</taxon>
        <taxon>Oceanospirillales</taxon>
        <taxon>Oceanospirillaceae</taxon>
        <taxon>Thalassolituus</taxon>
    </lineage>
</organism>
<evidence type="ECO:0000313" key="1">
    <source>
        <dbReference type="EMBL" id="SIS91097.1"/>
    </source>
</evidence>
<evidence type="ECO:0008006" key="3">
    <source>
        <dbReference type="Google" id="ProtNLM"/>
    </source>
</evidence>
<proteinExistence type="predicted"/>